<dbReference type="PROSITE" id="PS00584">
    <property type="entry name" value="PFKB_KINASES_2"/>
    <property type="match status" value="1"/>
</dbReference>
<dbReference type="PANTHER" id="PTHR43085">
    <property type="entry name" value="HEXOKINASE FAMILY MEMBER"/>
    <property type="match status" value="1"/>
</dbReference>
<name>A0A6I2F5I1_9MICO</name>
<dbReference type="AlphaFoldDB" id="A0A6I2F5I1"/>
<gene>
    <name evidence="5" type="ORF">GE115_12620</name>
</gene>
<keyword evidence="2" id="KW-0808">Transferase</keyword>
<comment type="similarity">
    <text evidence="1">Belongs to the carbohydrate kinase PfkB family.</text>
</comment>
<evidence type="ECO:0000256" key="3">
    <source>
        <dbReference type="ARBA" id="ARBA00022777"/>
    </source>
</evidence>
<protein>
    <recommendedName>
        <fullName evidence="4">Carbohydrate kinase PfkB domain-containing protein</fullName>
    </recommendedName>
</protein>
<comment type="caution">
    <text evidence="5">The sequence shown here is derived from an EMBL/GenBank/DDBJ whole genome shotgun (WGS) entry which is preliminary data.</text>
</comment>
<dbReference type="InterPro" id="IPR002173">
    <property type="entry name" value="Carboh/pur_kinase_PfkB_CS"/>
</dbReference>
<dbReference type="Gene3D" id="3.40.1190.20">
    <property type="match status" value="1"/>
</dbReference>
<dbReference type="PANTHER" id="PTHR43085:SF57">
    <property type="entry name" value="CARBOHYDRATE KINASE PFKB DOMAIN-CONTAINING PROTEIN"/>
    <property type="match status" value="1"/>
</dbReference>
<dbReference type="Proteomes" id="UP000431080">
    <property type="component" value="Unassembled WGS sequence"/>
</dbReference>
<proteinExistence type="inferred from homology"/>
<evidence type="ECO:0000256" key="1">
    <source>
        <dbReference type="ARBA" id="ARBA00010688"/>
    </source>
</evidence>
<evidence type="ECO:0000313" key="5">
    <source>
        <dbReference type="EMBL" id="MRG60705.1"/>
    </source>
</evidence>
<feature type="domain" description="Carbohydrate kinase PfkB" evidence="4">
    <location>
        <begin position="34"/>
        <end position="312"/>
    </location>
</feature>
<dbReference type="InterPro" id="IPR050306">
    <property type="entry name" value="PfkB_Carbo_kinase"/>
</dbReference>
<dbReference type="PROSITE" id="PS00583">
    <property type="entry name" value="PFKB_KINASES_1"/>
    <property type="match status" value="1"/>
</dbReference>
<dbReference type="InterPro" id="IPR011611">
    <property type="entry name" value="PfkB_dom"/>
</dbReference>
<sequence>MAPGARQPGARPPRASPPRVVVIGDALIDELRGPSGVREFVGGAALNVAVGLALLGEEVTLLAMVGDDEPGDRIRRYLADHRVRLVASPSPAGTSRAVSDRTEGGEPRYEFNDAARQRRIAFDDEARAALDSADLVVVSCFPFDDARQATALRHAVDRPRERLVIDANPRSGMLHDRDGFLRGFERLASEALLVKVGDEDAALLLEAPLDAFVARLRSGAEAPAAGPVSGPAVLATAGRDGARVHHRDLEIRAGIVDLPGPVVDTMGAGDATLSAVVHRIAVDGMPGSEAAWSNVLGEAMAIAAATVRREGALLRRPSEAPVAAS</sequence>
<accession>A0A6I2F5I1</accession>
<evidence type="ECO:0000256" key="2">
    <source>
        <dbReference type="ARBA" id="ARBA00022679"/>
    </source>
</evidence>
<evidence type="ECO:0000313" key="6">
    <source>
        <dbReference type="Proteomes" id="UP000431080"/>
    </source>
</evidence>
<keyword evidence="3" id="KW-0418">Kinase</keyword>
<keyword evidence="6" id="KW-1185">Reference proteome</keyword>
<organism evidence="5 6">
    <name type="scientific">Agromyces agglutinans</name>
    <dbReference type="NCBI Taxonomy" id="2662258"/>
    <lineage>
        <taxon>Bacteria</taxon>
        <taxon>Bacillati</taxon>
        <taxon>Actinomycetota</taxon>
        <taxon>Actinomycetes</taxon>
        <taxon>Micrococcales</taxon>
        <taxon>Microbacteriaceae</taxon>
        <taxon>Agromyces</taxon>
    </lineage>
</organism>
<dbReference type="EMBL" id="WJIF01000007">
    <property type="protein sequence ID" value="MRG60705.1"/>
    <property type="molecule type" value="Genomic_DNA"/>
</dbReference>
<evidence type="ECO:0000259" key="4">
    <source>
        <dbReference type="Pfam" id="PF00294"/>
    </source>
</evidence>
<dbReference type="InterPro" id="IPR029056">
    <property type="entry name" value="Ribokinase-like"/>
</dbReference>
<dbReference type="GO" id="GO:0016301">
    <property type="term" value="F:kinase activity"/>
    <property type="evidence" value="ECO:0007669"/>
    <property type="project" value="UniProtKB-KW"/>
</dbReference>
<reference evidence="5 6" key="1">
    <citation type="submission" date="2019-10" db="EMBL/GenBank/DDBJ databases">
        <authorList>
            <person name="Nie G."/>
            <person name="Ming H."/>
            <person name="Yi B."/>
        </authorList>
    </citation>
    <scope>NUCLEOTIDE SEQUENCE [LARGE SCALE GENOMIC DNA]</scope>
    <source>
        <strain evidence="5 6">CFH 90414</strain>
    </source>
</reference>
<dbReference type="SUPFAM" id="SSF53613">
    <property type="entry name" value="Ribokinase-like"/>
    <property type="match status" value="1"/>
</dbReference>
<dbReference type="Pfam" id="PF00294">
    <property type="entry name" value="PfkB"/>
    <property type="match status" value="1"/>
</dbReference>